<dbReference type="Pfam" id="PF18143">
    <property type="entry name" value="HAD_SAK_2"/>
    <property type="match status" value="1"/>
</dbReference>
<name>A0A7S3F7D0_9VIRI</name>
<reference evidence="1" key="1">
    <citation type="submission" date="2021-01" db="EMBL/GenBank/DDBJ databases">
        <authorList>
            <person name="Corre E."/>
            <person name="Pelletier E."/>
            <person name="Niang G."/>
            <person name="Scheremetjew M."/>
            <person name="Finn R."/>
            <person name="Kale V."/>
            <person name="Holt S."/>
            <person name="Cochrane G."/>
            <person name="Meng A."/>
            <person name="Brown T."/>
            <person name="Cohen L."/>
        </authorList>
    </citation>
    <scope>NUCLEOTIDE SEQUENCE</scope>
    <source>
        <strain evidence="1">RCC927</strain>
    </source>
</reference>
<evidence type="ECO:0000313" key="1">
    <source>
        <dbReference type="EMBL" id="CAE0131439.1"/>
    </source>
</evidence>
<protein>
    <submittedName>
        <fullName evidence="1">Uncharacterized protein</fullName>
    </submittedName>
</protein>
<proteinExistence type="predicted"/>
<dbReference type="AlphaFoldDB" id="A0A7S3F7D0"/>
<accession>A0A7S3F7D0</accession>
<gene>
    <name evidence="1" type="ORF">PSIN1315_LOCUS3462</name>
</gene>
<sequence length="157" mass="17216">MRTFLFLDVDGVCHPLGAAGRTNPFKRECMDALAHLARESGAEIVLSSTWRLSETTQQRVNEALAEVGLAACIGATPVLPLGSRPMEIWRWLRDTLVDAGEGVRFLALDDIPLEALDKTPGRCLQGRCVLTQKRTGLTHELAGQGLRLLAQQALWRA</sequence>
<organism evidence="1">
    <name type="scientific">Prasinoderma singulare</name>
    <dbReference type="NCBI Taxonomy" id="676789"/>
    <lineage>
        <taxon>Eukaryota</taxon>
        <taxon>Viridiplantae</taxon>
        <taxon>Prasinodermophyta</taxon>
        <taxon>Prasinodermophyceae</taxon>
        <taxon>Prasinodermales</taxon>
        <taxon>Prasinodermaceae</taxon>
        <taxon>Prasinoderma</taxon>
    </lineage>
</organism>
<dbReference type="EMBL" id="HBHY01005343">
    <property type="protein sequence ID" value="CAE0131439.1"/>
    <property type="molecule type" value="Transcribed_RNA"/>
</dbReference>